<dbReference type="EMBL" id="SAIY01000011">
    <property type="protein sequence ID" value="NGM15876.1"/>
    <property type="molecule type" value="Genomic_DNA"/>
</dbReference>
<keyword evidence="2" id="KW-1185">Reference proteome</keyword>
<accession>A0A6M1LC78</accession>
<dbReference type="AlphaFoldDB" id="A0A6M1LC78"/>
<dbReference type="Proteomes" id="UP000478148">
    <property type="component" value="Unassembled WGS sequence"/>
</dbReference>
<gene>
    <name evidence="1" type="ORF">ENC19_26200</name>
</gene>
<protein>
    <submittedName>
        <fullName evidence="1">XRE family transcriptional regulator</fullName>
    </submittedName>
</protein>
<reference evidence="1 2" key="1">
    <citation type="submission" date="2020-02" db="EMBL/GenBank/DDBJ databases">
        <title>Draft Genome Sequence of Verrucosispora sp. Strain CWR15, Isolated from Gulf of Mexico Sponge.</title>
        <authorList>
            <person name="Kennedy S.J."/>
            <person name="Cella E."/>
            <person name="Azarian T."/>
            <person name="Baker B.J."/>
            <person name="Shaw L.N."/>
        </authorList>
    </citation>
    <scope>NUCLEOTIDE SEQUENCE [LARGE SCALE GENOMIC DNA]</scope>
    <source>
        <strain evidence="1 2">CWR15</strain>
    </source>
</reference>
<name>A0A6M1LC78_9ACTN</name>
<proteinExistence type="predicted"/>
<organism evidence="1 2">
    <name type="scientific">Verrucosispora sioxanthis</name>
    <dbReference type="NCBI Taxonomy" id="2499994"/>
    <lineage>
        <taxon>Bacteria</taxon>
        <taxon>Bacillati</taxon>
        <taxon>Actinomycetota</taxon>
        <taxon>Actinomycetes</taxon>
        <taxon>Micromonosporales</taxon>
        <taxon>Micromonosporaceae</taxon>
        <taxon>Micromonospora</taxon>
    </lineage>
</organism>
<comment type="caution">
    <text evidence="1">The sequence shown here is derived from an EMBL/GenBank/DDBJ whole genome shotgun (WGS) entry which is preliminary data.</text>
</comment>
<sequence length="281" mass="31193">MARRTARLRRLDNYLGGTDTLPLYEAEIRSTITTLRTGTFSDSTGRALLSLLAEQAQRAGWAAFDGGNENYAATLFTKSRSIAMEIGNQLLAANALALLAYQRASLGRPNLSAAEASRLPTDARFNPIVRALLLERLAFTYAVAGLERQAGHALDEAHDALDQPVDDPAPDWAAWVDRDERRIMTGRVWSELRRPLRAVPELEETLDRFNDMYARDKALYSTWLASAYLDAGEAEQAAHVLMRSKRLCEGIASPRPTARINALRERLLPYRDVVPIAEALA</sequence>
<evidence type="ECO:0000313" key="1">
    <source>
        <dbReference type="EMBL" id="NGM15876.1"/>
    </source>
</evidence>
<evidence type="ECO:0000313" key="2">
    <source>
        <dbReference type="Proteomes" id="UP000478148"/>
    </source>
</evidence>